<dbReference type="Pfam" id="PF06271">
    <property type="entry name" value="RDD"/>
    <property type="match status" value="1"/>
</dbReference>
<evidence type="ECO:0000259" key="7">
    <source>
        <dbReference type="Pfam" id="PF06271"/>
    </source>
</evidence>
<dbReference type="PANTHER" id="PTHR36115">
    <property type="entry name" value="PROLINE-RICH ANTIGEN HOMOLOG-RELATED"/>
    <property type="match status" value="1"/>
</dbReference>
<organism evidence="8 9">
    <name type="scientific">Demequina muriae</name>
    <dbReference type="NCBI Taxonomy" id="3051664"/>
    <lineage>
        <taxon>Bacteria</taxon>
        <taxon>Bacillati</taxon>
        <taxon>Actinomycetota</taxon>
        <taxon>Actinomycetes</taxon>
        <taxon>Micrococcales</taxon>
        <taxon>Demequinaceae</taxon>
        <taxon>Demequina</taxon>
    </lineage>
</organism>
<evidence type="ECO:0000256" key="1">
    <source>
        <dbReference type="ARBA" id="ARBA00004651"/>
    </source>
</evidence>
<sequence>MTHAMPESPRAYPGRRLLGVAIDWVLCLLISSAFFPAGDASALTAVERVLLAGDPMATLVIWMVQHLVLVATLGTTVGHRIVGLRVMREDGAPFVGVIRALARTVLLALVIPAVVWGPDGRGLHDRAAGTLIVPTRGAVNA</sequence>
<keyword evidence="9" id="KW-1185">Reference proteome</keyword>
<keyword evidence="4 6" id="KW-1133">Transmembrane helix</keyword>
<evidence type="ECO:0000256" key="3">
    <source>
        <dbReference type="ARBA" id="ARBA00022692"/>
    </source>
</evidence>
<feature type="domain" description="RDD" evidence="7">
    <location>
        <begin position="11"/>
        <end position="129"/>
    </location>
</feature>
<evidence type="ECO:0000313" key="9">
    <source>
        <dbReference type="Proteomes" id="UP001172708"/>
    </source>
</evidence>
<dbReference type="InterPro" id="IPR051791">
    <property type="entry name" value="Pra-immunoreactive"/>
</dbReference>
<proteinExistence type="predicted"/>
<reference evidence="8" key="1">
    <citation type="submission" date="2023-06" db="EMBL/GenBank/DDBJ databases">
        <title>Egi l300058.</title>
        <authorList>
            <person name="Gao L."/>
            <person name="Fang B.-Z."/>
            <person name="Li W.-J."/>
        </authorList>
    </citation>
    <scope>NUCLEOTIDE SEQUENCE</scope>
    <source>
        <strain evidence="8">EGI L300058</strain>
    </source>
</reference>
<evidence type="ECO:0000313" key="8">
    <source>
        <dbReference type="EMBL" id="MDN4481530.1"/>
    </source>
</evidence>
<feature type="transmembrane region" description="Helical" evidence="6">
    <location>
        <begin position="17"/>
        <end position="37"/>
    </location>
</feature>
<dbReference type="InterPro" id="IPR010432">
    <property type="entry name" value="RDD"/>
</dbReference>
<comment type="subcellular location">
    <subcellularLocation>
        <location evidence="1">Cell membrane</location>
        <topology evidence="1">Multi-pass membrane protein</topology>
    </subcellularLocation>
</comment>
<dbReference type="PANTHER" id="PTHR36115:SF6">
    <property type="entry name" value="PROLINE-RICH ANTIGEN HOMOLOG"/>
    <property type="match status" value="1"/>
</dbReference>
<feature type="transmembrane region" description="Helical" evidence="6">
    <location>
        <begin position="94"/>
        <end position="116"/>
    </location>
</feature>
<evidence type="ECO:0000256" key="4">
    <source>
        <dbReference type="ARBA" id="ARBA00022989"/>
    </source>
</evidence>
<evidence type="ECO:0000256" key="6">
    <source>
        <dbReference type="SAM" id="Phobius"/>
    </source>
</evidence>
<dbReference type="RefSeq" id="WP_301143208.1">
    <property type="nucleotide sequence ID" value="NZ_JAUHQA010000001.1"/>
</dbReference>
<protein>
    <submittedName>
        <fullName evidence="8">RDD family protein</fullName>
    </submittedName>
</protein>
<keyword evidence="5 6" id="KW-0472">Membrane</keyword>
<accession>A0ABT8GJC8</accession>
<name>A0ABT8GJC8_9MICO</name>
<keyword evidence="3 6" id="KW-0812">Transmembrane</keyword>
<evidence type="ECO:0000256" key="2">
    <source>
        <dbReference type="ARBA" id="ARBA00022475"/>
    </source>
</evidence>
<feature type="transmembrane region" description="Helical" evidence="6">
    <location>
        <begin position="57"/>
        <end position="82"/>
    </location>
</feature>
<gene>
    <name evidence="8" type="ORF">QQX02_11410</name>
</gene>
<dbReference type="Proteomes" id="UP001172708">
    <property type="component" value="Unassembled WGS sequence"/>
</dbReference>
<dbReference type="EMBL" id="JAUHQA010000001">
    <property type="protein sequence ID" value="MDN4481530.1"/>
    <property type="molecule type" value="Genomic_DNA"/>
</dbReference>
<keyword evidence="2" id="KW-1003">Cell membrane</keyword>
<evidence type="ECO:0000256" key="5">
    <source>
        <dbReference type="ARBA" id="ARBA00023136"/>
    </source>
</evidence>
<comment type="caution">
    <text evidence="8">The sequence shown here is derived from an EMBL/GenBank/DDBJ whole genome shotgun (WGS) entry which is preliminary data.</text>
</comment>